<name>A0A964UPJ1_9ACTN</name>
<sequence length="122" mass="14086">MPRRRPGRVRVEGRLHPRSPYLASRSKIPELSVAAHAEIARIERSRSYLWVGATETSLLLWDKFVRTADHRLWVGNRGGCWVWECCGDPYLARDFLEGVLLSMSPRGRRELWALVGPLDARY</sequence>
<dbReference type="OrthoDB" id="3637176at2"/>
<evidence type="ECO:0000313" key="1">
    <source>
        <dbReference type="EMBL" id="NBE53054.1"/>
    </source>
</evidence>
<evidence type="ECO:0000313" key="2">
    <source>
        <dbReference type="Proteomes" id="UP000598297"/>
    </source>
</evidence>
<dbReference type="Proteomes" id="UP000598297">
    <property type="component" value="Unassembled WGS sequence"/>
</dbReference>
<accession>A0A964UPJ1</accession>
<reference evidence="1" key="1">
    <citation type="submission" date="2020-01" db="EMBL/GenBank/DDBJ databases">
        <title>Whole-genome analyses of novel actinobacteria.</title>
        <authorList>
            <person name="Sahin N."/>
        </authorList>
    </citation>
    <scope>NUCLEOTIDE SEQUENCE</scope>
    <source>
        <strain evidence="1">YC537</strain>
    </source>
</reference>
<dbReference type="RefSeq" id="WP_161698599.1">
    <property type="nucleotide sequence ID" value="NZ_JAAAHS010000117.1"/>
</dbReference>
<dbReference type="AlphaFoldDB" id="A0A964UPJ1"/>
<comment type="caution">
    <text evidence="1">The sequence shown here is derived from an EMBL/GenBank/DDBJ whole genome shotgun (WGS) entry which is preliminary data.</text>
</comment>
<keyword evidence="2" id="KW-1185">Reference proteome</keyword>
<dbReference type="EMBL" id="JAAAHS010000117">
    <property type="protein sequence ID" value="NBE53054.1"/>
    <property type="molecule type" value="Genomic_DNA"/>
</dbReference>
<gene>
    <name evidence="1" type="ORF">GUY60_16820</name>
</gene>
<proteinExistence type="predicted"/>
<organism evidence="1 2">
    <name type="scientific">Streptomyces boluensis</name>
    <dbReference type="NCBI Taxonomy" id="1775135"/>
    <lineage>
        <taxon>Bacteria</taxon>
        <taxon>Bacillati</taxon>
        <taxon>Actinomycetota</taxon>
        <taxon>Actinomycetes</taxon>
        <taxon>Kitasatosporales</taxon>
        <taxon>Streptomycetaceae</taxon>
        <taxon>Streptomyces</taxon>
    </lineage>
</organism>
<protein>
    <submittedName>
        <fullName evidence="1">Uncharacterized protein</fullName>
    </submittedName>
</protein>